<name>A0AA44Z7R5_CROSK</name>
<gene>
    <name evidence="1" type="ORF">B7T07_17810</name>
</gene>
<reference evidence="1 2" key="1">
    <citation type="submission" date="2017-04" db="EMBL/GenBank/DDBJ databases">
        <title>Cronobacter sakazakii, ST83 Lineage Isolates.</title>
        <authorList>
            <person name="Chase H."/>
            <person name="Tall B."/>
            <person name="Gopinath G."/>
            <person name="Lehner A."/>
        </authorList>
    </citation>
    <scope>NUCLEOTIDE SEQUENCE [LARGE SCALE GENOMIC DNA]</scope>
    <source>
        <strain evidence="1 2">MOD1_Comp15</strain>
    </source>
</reference>
<comment type="caution">
    <text evidence="1">The sequence shown here is derived from an EMBL/GenBank/DDBJ whole genome shotgun (WGS) entry which is preliminary data.</text>
</comment>
<dbReference type="AlphaFoldDB" id="A0AA44Z7R5"/>
<proteinExistence type="predicted"/>
<sequence>MNNNNFDFNEAIIDVVEKIRLADELDETTINRLYESLDKVSTVYESEEFIPKLLAYDLLVLHDNLEGALECYSGEDEVKISKINSRINEYIEKIFLN</sequence>
<organism evidence="1 2">
    <name type="scientific">Cronobacter sakazakii</name>
    <name type="common">Enterobacter sakazakii</name>
    <dbReference type="NCBI Taxonomy" id="28141"/>
    <lineage>
        <taxon>Bacteria</taxon>
        <taxon>Pseudomonadati</taxon>
        <taxon>Pseudomonadota</taxon>
        <taxon>Gammaproteobacteria</taxon>
        <taxon>Enterobacterales</taxon>
        <taxon>Enterobacteriaceae</taxon>
        <taxon>Cronobacter</taxon>
    </lineage>
</organism>
<protein>
    <submittedName>
        <fullName evidence="1">Uncharacterized protein</fullName>
    </submittedName>
</protein>
<dbReference type="Proteomes" id="UP000244856">
    <property type="component" value="Unassembled WGS sequence"/>
</dbReference>
<evidence type="ECO:0000313" key="2">
    <source>
        <dbReference type="Proteomes" id="UP000244856"/>
    </source>
</evidence>
<accession>A0AA44Z7R5</accession>
<dbReference type="RefSeq" id="WP_080321212.1">
    <property type="nucleotide sequence ID" value="NZ_CP078110.1"/>
</dbReference>
<dbReference type="EMBL" id="NCTU01000013">
    <property type="protein sequence ID" value="PUW02573.1"/>
    <property type="molecule type" value="Genomic_DNA"/>
</dbReference>
<evidence type="ECO:0000313" key="1">
    <source>
        <dbReference type="EMBL" id="PUW02573.1"/>
    </source>
</evidence>